<feature type="signal peptide" evidence="2">
    <location>
        <begin position="1"/>
        <end position="28"/>
    </location>
</feature>
<sequence length="305" mass="32879">MSLQGSFGHGSWRLCHFLILSTSYLAASMPWSHQPHSLQLRASPDCLDFPNCTCLGGILSCIIEFSMDLYCAIEYGAANSTSCLLPDPSSSIAIMSTIPSMTETSTASTASTALSEQSTRASLTMASSAIHTDSTTPSPSPTQLSTTTTSRTHPATVSLPSASHTASSGTLSCTQPRPTDAPSVTDLIEDITWNNTGGYPAFVNKLCGIPMSVLFYNSSDPYAWWVGENWSHYMGTIRRTDIKKPLENCHTAMTALFSDCIVNANYYGGTWTSVQEMYNISDLIYPQSPSGSFFPSLDIKSSFSL</sequence>
<evidence type="ECO:0000256" key="2">
    <source>
        <dbReference type="SAM" id="SignalP"/>
    </source>
</evidence>
<dbReference type="EMBL" id="MSFK01000028">
    <property type="protein sequence ID" value="PWY76104.1"/>
    <property type="molecule type" value="Genomic_DNA"/>
</dbReference>
<gene>
    <name evidence="3" type="ORF">BO94DRAFT_627177</name>
</gene>
<comment type="caution">
    <text evidence="3">The sequence shown here is derived from an EMBL/GenBank/DDBJ whole genome shotgun (WGS) entry which is preliminary data.</text>
</comment>
<reference evidence="3 4" key="1">
    <citation type="submission" date="2016-12" db="EMBL/GenBank/DDBJ databases">
        <title>The genomes of Aspergillus section Nigri reveals drivers in fungal speciation.</title>
        <authorList>
            <consortium name="DOE Joint Genome Institute"/>
            <person name="Vesth T.C."/>
            <person name="Nybo J."/>
            <person name="Theobald S."/>
            <person name="Brandl J."/>
            <person name="Frisvad J.C."/>
            <person name="Nielsen K.F."/>
            <person name="Lyhne E.K."/>
            <person name="Kogle M.E."/>
            <person name="Kuo A."/>
            <person name="Riley R."/>
            <person name="Clum A."/>
            <person name="Nolan M."/>
            <person name="Lipzen A."/>
            <person name="Salamov A."/>
            <person name="Henrissat B."/>
            <person name="Wiebenga A."/>
            <person name="De Vries R.P."/>
            <person name="Grigoriev I.V."/>
            <person name="Mortensen U.H."/>
            <person name="Andersen M.R."/>
            <person name="Baker S.E."/>
        </authorList>
    </citation>
    <scope>NUCLEOTIDE SEQUENCE [LARGE SCALE GENOMIC DNA]</scope>
    <source>
        <strain evidence="3 4">CBS 115572</strain>
    </source>
</reference>
<evidence type="ECO:0008006" key="5">
    <source>
        <dbReference type="Google" id="ProtNLM"/>
    </source>
</evidence>
<dbReference type="OrthoDB" id="5397502at2759"/>
<feature type="compositionally biased region" description="Polar residues" evidence="1">
    <location>
        <begin position="159"/>
        <end position="177"/>
    </location>
</feature>
<protein>
    <recommendedName>
        <fullName evidence="5">Extracellular membrane protein CFEM domain-containing protein</fullName>
    </recommendedName>
</protein>
<keyword evidence="2" id="KW-0732">Signal</keyword>
<evidence type="ECO:0000313" key="4">
    <source>
        <dbReference type="Proteomes" id="UP000246702"/>
    </source>
</evidence>
<dbReference type="GeneID" id="37119541"/>
<feature type="region of interest" description="Disordered" evidence="1">
    <location>
        <begin position="125"/>
        <end position="180"/>
    </location>
</feature>
<dbReference type="RefSeq" id="XP_025464101.1">
    <property type="nucleotide sequence ID" value="XM_025617398.1"/>
</dbReference>
<dbReference type="AlphaFoldDB" id="A0A317VP08"/>
<name>A0A317VP08_9EURO</name>
<organism evidence="3 4">
    <name type="scientific">Aspergillus sclerotioniger CBS 115572</name>
    <dbReference type="NCBI Taxonomy" id="1450535"/>
    <lineage>
        <taxon>Eukaryota</taxon>
        <taxon>Fungi</taxon>
        <taxon>Dikarya</taxon>
        <taxon>Ascomycota</taxon>
        <taxon>Pezizomycotina</taxon>
        <taxon>Eurotiomycetes</taxon>
        <taxon>Eurotiomycetidae</taxon>
        <taxon>Eurotiales</taxon>
        <taxon>Aspergillaceae</taxon>
        <taxon>Aspergillus</taxon>
        <taxon>Aspergillus subgen. Circumdati</taxon>
    </lineage>
</organism>
<feature type="chain" id="PRO_5016336661" description="Extracellular membrane protein CFEM domain-containing protein" evidence="2">
    <location>
        <begin position="29"/>
        <end position="305"/>
    </location>
</feature>
<evidence type="ECO:0000313" key="3">
    <source>
        <dbReference type="EMBL" id="PWY76104.1"/>
    </source>
</evidence>
<keyword evidence="4" id="KW-1185">Reference proteome</keyword>
<evidence type="ECO:0000256" key="1">
    <source>
        <dbReference type="SAM" id="MobiDB-lite"/>
    </source>
</evidence>
<feature type="compositionally biased region" description="Low complexity" evidence="1">
    <location>
        <begin position="132"/>
        <end position="158"/>
    </location>
</feature>
<accession>A0A317VP08</accession>
<proteinExistence type="predicted"/>
<dbReference type="Proteomes" id="UP000246702">
    <property type="component" value="Unassembled WGS sequence"/>
</dbReference>